<evidence type="ECO:0000313" key="1">
    <source>
        <dbReference type="EMBL" id="MDR7208416.1"/>
    </source>
</evidence>
<protein>
    <submittedName>
        <fullName evidence="1">Uncharacterized protein</fullName>
    </submittedName>
</protein>
<proteinExistence type="predicted"/>
<dbReference type="EMBL" id="JAVDWQ010000001">
    <property type="protein sequence ID" value="MDR7208416.1"/>
    <property type="molecule type" value="Genomic_DNA"/>
</dbReference>
<name>A0ABU1Y2F5_9FLAO</name>
<accession>A0ABU1Y2F5</accession>
<evidence type="ECO:0000313" key="2">
    <source>
        <dbReference type="Proteomes" id="UP001269081"/>
    </source>
</evidence>
<reference evidence="1 2" key="1">
    <citation type="submission" date="2023-07" db="EMBL/GenBank/DDBJ databases">
        <title>Sorghum-associated microbial communities from plants grown in Nebraska, USA.</title>
        <authorList>
            <person name="Schachtman D."/>
        </authorList>
    </citation>
    <scope>NUCLEOTIDE SEQUENCE [LARGE SCALE GENOMIC DNA]</scope>
    <source>
        <strain evidence="1 2">4129</strain>
    </source>
</reference>
<dbReference type="RefSeq" id="WP_310277107.1">
    <property type="nucleotide sequence ID" value="NZ_JAVDWQ010000001.1"/>
</dbReference>
<sequence length="395" mass="46067">MKLKAFMMINSSSNSFSLNVEQFDYFKLDSQFSIFNISQNMVVFFNSENNHIIDDYIQLHSDNLIQRFKEIGLSFVYKLNTEDSLDLENVIKYYTPFISEIERQQFKFSNDCVLPASEIIIDYLGYSGNIKRGFLFFDNNSAYIVEFDETTIKGNSEEFFNGLFQFIEEKSKEEYDDFPCNPFNPYEDLDDEAKQNIKEIQSKLTALKQSGQLLYVLPILKQILNSEANSLTKSNLIVDEDYRILLPKFNNLEIQLSHLTKAVYVLFYNNPHGINIKELHIYRKALLNLYSNISYQLDYNKIQQSIDDLIEPESKAIYTHISRIKSAFCKQMDYEFAKNYIVAGSVFGTDFKYISILKESHFQDLHYDNSLSAGVTRPFTDVDSSGIFDPNEFED</sequence>
<organism evidence="1 2">
    <name type="scientific">Flavobacterium piscis</name>
    <dbReference type="NCBI Taxonomy" id="1114874"/>
    <lineage>
        <taxon>Bacteria</taxon>
        <taxon>Pseudomonadati</taxon>
        <taxon>Bacteroidota</taxon>
        <taxon>Flavobacteriia</taxon>
        <taxon>Flavobacteriales</taxon>
        <taxon>Flavobacteriaceae</taxon>
        <taxon>Flavobacterium</taxon>
    </lineage>
</organism>
<comment type="caution">
    <text evidence="1">The sequence shown here is derived from an EMBL/GenBank/DDBJ whole genome shotgun (WGS) entry which is preliminary data.</text>
</comment>
<dbReference type="Proteomes" id="UP001269081">
    <property type="component" value="Unassembled WGS sequence"/>
</dbReference>
<keyword evidence="2" id="KW-1185">Reference proteome</keyword>
<gene>
    <name evidence="1" type="ORF">J2W48_000337</name>
</gene>